<keyword evidence="9" id="KW-1185">Reference proteome</keyword>
<evidence type="ECO:0000256" key="6">
    <source>
        <dbReference type="RuleBase" id="RU003330"/>
    </source>
</evidence>
<keyword evidence="3 6" id="KW-0808">Transferase</keyword>
<evidence type="ECO:0000256" key="4">
    <source>
        <dbReference type="ARBA" id="ARBA00022741"/>
    </source>
</evidence>
<dbReference type="PRINTS" id="PR00094">
    <property type="entry name" value="ADENYLTKNASE"/>
</dbReference>
<name>A0AAW1RZ14_9CHLO</name>
<dbReference type="Pfam" id="PF00406">
    <property type="entry name" value="ADK"/>
    <property type="match status" value="1"/>
</dbReference>
<dbReference type="PANTHER" id="PTHR23359">
    <property type="entry name" value="NUCLEOTIDE KINASE"/>
    <property type="match status" value="1"/>
</dbReference>
<evidence type="ECO:0000256" key="2">
    <source>
        <dbReference type="ARBA" id="ARBA00012955"/>
    </source>
</evidence>
<evidence type="ECO:0000256" key="5">
    <source>
        <dbReference type="ARBA" id="ARBA00022777"/>
    </source>
</evidence>
<dbReference type="GO" id="GO:0005524">
    <property type="term" value="F:ATP binding"/>
    <property type="evidence" value="ECO:0007669"/>
    <property type="project" value="InterPro"/>
</dbReference>
<reference evidence="8 9" key="1">
    <citation type="journal article" date="2024" name="Nat. Commun.">
        <title>Phylogenomics reveals the evolutionary origins of lichenization in chlorophyte algae.</title>
        <authorList>
            <person name="Puginier C."/>
            <person name="Libourel C."/>
            <person name="Otte J."/>
            <person name="Skaloud P."/>
            <person name="Haon M."/>
            <person name="Grisel S."/>
            <person name="Petersen M."/>
            <person name="Berrin J.G."/>
            <person name="Delaux P.M."/>
            <person name="Dal Grande F."/>
            <person name="Keller J."/>
        </authorList>
    </citation>
    <scope>NUCLEOTIDE SEQUENCE [LARGE SCALE GENOMIC DNA]</scope>
    <source>
        <strain evidence="8 9">SAG 2145</strain>
    </source>
</reference>
<evidence type="ECO:0000313" key="9">
    <source>
        <dbReference type="Proteomes" id="UP001438707"/>
    </source>
</evidence>
<organism evidence="8 9">
    <name type="scientific">Apatococcus lobatus</name>
    <dbReference type="NCBI Taxonomy" id="904363"/>
    <lineage>
        <taxon>Eukaryota</taxon>
        <taxon>Viridiplantae</taxon>
        <taxon>Chlorophyta</taxon>
        <taxon>core chlorophytes</taxon>
        <taxon>Trebouxiophyceae</taxon>
        <taxon>Chlorellales</taxon>
        <taxon>Chlorellaceae</taxon>
        <taxon>Apatococcus</taxon>
    </lineage>
</organism>
<keyword evidence="5 6" id="KW-0418">Kinase</keyword>
<dbReference type="GO" id="GO:0004017">
    <property type="term" value="F:AMP kinase activity"/>
    <property type="evidence" value="ECO:0007669"/>
    <property type="project" value="UniProtKB-EC"/>
</dbReference>
<dbReference type="InterPro" id="IPR027417">
    <property type="entry name" value="P-loop_NTPase"/>
</dbReference>
<proteinExistence type="inferred from homology"/>
<evidence type="ECO:0000256" key="7">
    <source>
        <dbReference type="SAM" id="MobiDB-lite"/>
    </source>
</evidence>
<keyword evidence="4" id="KW-0547">Nucleotide-binding</keyword>
<feature type="region of interest" description="Disordered" evidence="7">
    <location>
        <begin position="465"/>
        <end position="490"/>
    </location>
</feature>
<dbReference type="PROSITE" id="PS00113">
    <property type="entry name" value="ADENYLATE_KINASE"/>
    <property type="match status" value="1"/>
</dbReference>
<comment type="similarity">
    <text evidence="1 6">Belongs to the adenylate kinase family.</text>
</comment>
<protein>
    <recommendedName>
        <fullName evidence="2">adenylate kinase</fullName>
        <ecNumber evidence="2">2.7.4.3</ecNumber>
    </recommendedName>
</protein>
<dbReference type="InterPro" id="IPR033690">
    <property type="entry name" value="Adenylat_kinase_CS"/>
</dbReference>
<gene>
    <name evidence="8" type="ORF">WJX74_007407</name>
</gene>
<dbReference type="InterPro" id="IPR000850">
    <property type="entry name" value="Adenylat/UMP-CMP_kin"/>
</dbReference>
<evidence type="ECO:0000313" key="8">
    <source>
        <dbReference type="EMBL" id="KAK9838990.1"/>
    </source>
</evidence>
<sequence length="559" mass="62748">MLRTPRSSAAEVECGWHAAVIPQASSSESPQSHSEWSGLRDWVFRRCAQIPAHSCRSSRQVSQIQANSWPPRGQARAYNSPQLDKVELKAQVVFDTCWRTLENKLKQIQSPREIVWLNGAPGSGKGVNTPFILTSRGLDRAISMSSLLTRHAGIQELMDKGELIPDTLVGDSLLDVIFSPDETDGSGLIVDGFPRTALQVDLVKLLHDKMNQLHLQHADGPDAWRFPRTSFKVVVLYVEQDESVRRQMLRAQQTALHNKRVEDAGTGELWNLRTTDTDVSKCKHRYEIFKAHYSTLLRLKQYFPFSLIDAMGTVDDTKAHILRELRYQSSLDLDDATYQSIKHLPLARHLVKSSRQQLVTRLDNYCRRQNEIFQEVLKFIELDVVPLLKRCSLAGHASLHTRNSLFDRSTNAADMLIDVLSDRGFSVAYLYDTQALPVSIDLNTGAIKTKQDGFHNFRITFEHAGVRGEAAPPSNGNSKRSSMSDPGANTAINQTFLPAHLMGRKAYHPRSNSSSQFGKNVSVKQYAQQLKPQQQPQQVSGLAPASEPIQEAYDAPFVK</sequence>
<dbReference type="AlphaFoldDB" id="A0AAW1RZ14"/>
<dbReference type="SUPFAM" id="SSF52540">
    <property type="entry name" value="P-loop containing nucleoside triphosphate hydrolases"/>
    <property type="match status" value="1"/>
</dbReference>
<dbReference type="Proteomes" id="UP001438707">
    <property type="component" value="Unassembled WGS sequence"/>
</dbReference>
<feature type="compositionally biased region" description="Low complexity" evidence="7">
    <location>
        <begin position="524"/>
        <end position="538"/>
    </location>
</feature>
<dbReference type="EC" id="2.7.4.3" evidence="2"/>
<accession>A0AAW1RZ14</accession>
<feature type="compositionally biased region" description="Polar residues" evidence="7">
    <location>
        <begin position="474"/>
        <end position="484"/>
    </location>
</feature>
<feature type="region of interest" description="Disordered" evidence="7">
    <location>
        <begin position="523"/>
        <end position="559"/>
    </location>
</feature>
<evidence type="ECO:0000256" key="1">
    <source>
        <dbReference type="ARBA" id="ARBA00007220"/>
    </source>
</evidence>
<dbReference type="EMBL" id="JALJOS010000005">
    <property type="protein sequence ID" value="KAK9838990.1"/>
    <property type="molecule type" value="Genomic_DNA"/>
</dbReference>
<comment type="caution">
    <text evidence="8">The sequence shown here is derived from an EMBL/GenBank/DDBJ whole genome shotgun (WGS) entry which is preliminary data.</text>
</comment>
<evidence type="ECO:0000256" key="3">
    <source>
        <dbReference type="ARBA" id="ARBA00022679"/>
    </source>
</evidence>
<dbReference type="Gene3D" id="3.40.50.300">
    <property type="entry name" value="P-loop containing nucleotide triphosphate hydrolases"/>
    <property type="match status" value="1"/>
</dbReference>